<dbReference type="EMBL" id="JAETXX010000010">
    <property type="protein sequence ID" value="MCF8715898.1"/>
    <property type="molecule type" value="Genomic_DNA"/>
</dbReference>
<dbReference type="Pfam" id="PF07980">
    <property type="entry name" value="SusD_RagB"/>
    <property type="match status" value="1"/>
</dbReference>
<sequence length="465" mass="50915">MKRNIYKITLCLMLSFLAFSCTEEDLDPTLSQNKDIETNITSVGDLEALLKGAYNRMSISTYYGRDVIIFDEVRSDNAYSNANSNRFVNVAEMNLTIEAAYASDTWQQIYATIASANIIIGAEVSSDDAAEQQMINHITGQAYAIRALAHFDLLTLYGQQNVDGGDMSSLGVPYVVTFKDGENLFPPRNSVQEVKDLAVSDLETANSLMSVALNDPGKQYITTYAVDGIMARIGLYFEDWDLAESAAGRVVMSSKFEVAAKDDFIGTFNVDSAPNSVFEIANSDVDNQGIDGLANIYQDTNYGDIAVLEDLVNIYETGDVRGLGGIITEDGDGAYRNTGKYPSIGVFEDNVSIIRYEEVVLIYAEALLENGSSEALTYLNMIPENRGATAYTAATKENILLERRKELAFEGFRFDDLARTGSDIPLVDPILQTHGGPSYGSYNYAFPIPSAEVLANSNIVQNTGY</sequence>
<keyword evidence="3 6" id="KW-0732">Signal</keyword>
<dbReference type="Gene3D" id="2.20.20.130">
    <property type="match status" value="1"/>
</dbReference>
<accession>A0ABS9J664</accession>
<evidence type="ECO:0000259" key="8">
    <source>
        <dbReference type="Pfam" id="PF14322"/>
    </source>
</evidence>
<comment type="subcellular location">
    <subcellularLocation>
        <location evidence="1">Cell outer membrane</location>
    </subcellularLocation>
</comment>
<dbReference type="RefSeq" id="WP_236959859.1">
    <property type="nucleotide sequence ID" value="NZ_JAETXX010000010.1"/>
</dbReference>
<organism evidence="9 10">
    <name type="scientific">Joostella atrarenae</name>
    <dbReference type="NCBI Taxonomy" id="679257"/>
    <lineage>
        <taxon>Bacteria</taxon>
        <taxon>Pseudomonadati</taxon>
        <taxon>Bacteroidota</taxon>
        <taxon>Flavobacteriia</taxon>
        <taxon>Flavobacteriales</taxon>
        <taxon>Flavobacteriaceae</taxon>
        <taxon>Joostella</taxon>
    </lineage>
</organism>
<reference evidence="9 10" key="1">
    <citation type="submission" date="2021-01" db="EMBL/GenBank/DDBJ databases">
        <title>Genome sequencing of Joostella atrarenae M1-2 (= KCTC 23194).</title>
        <authorList>
            <person name="Zakaria M.R."/>
            <person name="Lam M.Q."/>
            <person name="Chong C.S."/>
        </authorList>
    </citation>
    <scope>NUCLEOTIDE SEQUENCE [LARGE SCALE GENOMIC DNA]</scope>
    <source>
        <strain evidence="9 10">M1-2</strain>
    </source>
</reference>
<feature type="domain" description="RagB/SusD" evidence="7">
    <location>
        <begin position="345"/>
        <end position="465"/>
    </location>
</feature>
<feature type="signal peptide" evidence="6">
    <location>
        <begin position="1"/>
        <end position="20"/>
    </location>
</feature>
<comment type="caution">
    <text evidence="9">The sequence shown here is derived from an EMBL/GenBank/DDBJ whole genome shotgun (WGS) entry which is preliminary data.</text>
</comment>
<name>A0ABS9J664_9FLAO</name>
<dbReference type="Gene3D" id="1.25.40.390">
    <property type="match status" value="1"/>
</dbReference>
<protein>
    <submittedName>
        <fullName evidence="9">RagB/SusD family nutrient uptake outer membrane protein</fullName>
    </submittedName>
</protein>
<evidence type="ECO:0000313" key="10">
    <source>
        <dbReference type="Proteomes" id="UP000829517"/>
    </source>
</evidence>
<feature type="chain" id="PRO_5045562723" evidence="6">
    <location>
        <begin position="21"/>
        <end position="465"/>
    </location>
</feature>
<keyword evidence="5" id="KW-0998">Cell outer membrane</keyword>
<dbReference type="Pfam" id="PF14322">
    <property type="entry name" value="SusD-like_3"/>
    <property type="match status" value="1"/>
</dbReference>
<dbReference type="Gene3D" id="1.25.40.900">
    <property type="match status" value="1"/>
</dbReference>
<comment type="similarity">
    <text evidence="2">Belongs to the SusD family.</text>
</comment>
<evidence type="ECO:0000256" key="6">
    <source>
        <dbReference type="SAM" id="SignalP"/>
    </source>
</evidence>
<dbReference type="Proteomes" id="UP000829517">
    <property type="component" value="Unassembled WGS sequence"/>
</dbReference>
<evidence type="ECO:0000256" key="3">
    <source>
        <dbReference type="ARBA" id="ARBA00022729"/>
    </source>
</evidence>
<evidence type="ECO:0000256" key="1">
    <source>
        <dbReference type="ARBA" id="ARBA00004442"/>
    </source>
</evidence>
<keyword evidence="10" id="KW-1185">Reference proteome</keyword>
<keyword evidence="4" id="KW-0472">Membrane</keyword>
<dbReference type="CDD" id="cd08977">
    <property type="entry name" value="SusD"/>
    <property type="match status" value="1"/>
</dbReference>
<feature type="domain" description="SusD-like N-terminal" evidence="8">
    <location>
        <begin position="35"/>
        <end position="235"/>
    </location>
</feature>
<evidence type="ECO:0000313" key="9">
    <source>
        <dbReference type="EMBL" id="MCF8715898.1"/>
    </source>
</evidence>
<proteinExistence type="inferred from homology"/>
<evidence type="ECO:0000256" key="5">
    <source>
        <dbReference type="ARBA" id="ARBA00023237"/>
    </source>
</evidence>
<dbReference type="PROSITE" id="PS51257">
    <property type="entry name" value="PROKAR_LIPOPROTEIN"/>
    <property type="match status" value="1"/>
</dbReference>
<dbReference type="InterPro" id="IPR033985">
    <property type="entry name" value="SusD-like_N"/>
</dbReference>
<evidence type="ECO:0000259" key="7">
    <source>
        <dbReference type="Pfam" id="PF07980"/>
    </source>
</evidence>
<gene>
    <name evidence="9" type="ORF">JM658_13765</name>
</gene>
<dbReference type="InterPro" id="IPR012944">
    <property type="entry name" value="SusD_RagB_dom"/>
</dbReference>
<dbReference type="InterPro" id="IPR011990">
    <property type="entry name" value="TPR-like_helical_dom_sf"/>
</dbReference>
<dbReference type="SUPFAM" id="SSF48452">
    <property type="entry name" value="TPR-like"/>
    <property type="match status" value="1"/>
</dbReference>
<evidence type="ECO:0000256" key="2">
    <source>
        <dbReference type="ARBA" id="ARBA00006275"/>
    </source>
</evidence>
<evidence type="ECO:0000256" key="4">
    <source>
        <dbReference type="ARBA" id="ARBA00023136"/>
    </source>
</evidence>